<accession>A0A0W8E9Y7</accession>
<name>A0A0W8E9Y7_9ZZZZ</name>
<evidence type="ECO:0000313" key="1">
    <source>
        <dbReference type="EMBL" id="KUG05447.1"/>
    </source>
</evidence>
<sequence length="58" mass="6434">MDQKTSVQSVISHVNMAKREIENFPKTGLSKKSVAELDLAYNSLNDTINHCNTAIQSI</sequence>
<reference evidence="1" key="1">
    <citation type="journal article" date="2015" name="Proc. Natl. Acad. Sci. U.S.A.">
        <title>Networks of energetic and metabolic interactions define dynamics in microbial communities.</title>
        <authorList>
            <person name="Embree M."/>
            <person name="Liu J.K."/>
            <person name="Al-Bassam M.M."/>
            <person name="Zengler K."/>
        </authorList>
    </citation>
    <scope>NUCLEOTIDE SEQUENCE</scope>
</reference>
<organism evidence="1">
    <name type="scientific">hydrocarbon metagenome</name>
    <dbReference type="NCBI Taxonomy" id="938273"/>
    <lineage>
        <taxon>unclassified sequences</taxon>
        <taxon>metagenomes</taxon>
        <taxon>ecological metagenomes</taxon>
    </lineage>
</organism>
<protein>
    <submittedName>
        <fullName evidence="1">Uncharacterized protein</fullName>
    </submittedName>
</protein>
<gene>
    <name evidence="1" type="ORF">ASZ90_017129</name>
</gene>
<dbReference type="AlphaFoldDB" id="A0A0W8E9Y7"/>
<dbReference type="EMBL" id="LNQE01001813">
    <property type="protein sequence ID" value="KUG05447.1"/>
    <property type="molecule type" value="Genomic_DNA"/>
</dbReference>
<comment type="caution">
    <text evidence="1">The sequence shown here is derived from an EMBL/GenBank/DDBJ whole genome shotgun (WGS) entry which is preliminary data.</text>
</comment>
<proteinExistence type="predicted"/>